<dbReference type="PANTHER" id="PTHR30632:SF0">
    <property type="entry name" value="SULFATE-BINDING PROTEIN"/>
    <property type="match status" value="1"/>
</dbReference>
<dbReference type="InterPro" id="IPR050682">
    <property type="entry name" value="ModA/WtpA"/>
</dbReference>
<evidence type="ECO:0000313" key="3">
    <source>
        <dbReference type="Proteomes" id="UP000183974"/>
    </source>
</evidence>
<reference evidence="2 3" key="1">
    <citation type="submission" date="2016-11" db="EMBL/GenBank/DDBJ databases">
        <authorList>
            <person name="Jaros S."/>
            <person name="Januszkiewicz K."/>
            <person name="Wedrychowicz H."/>
        </authorList>
    </citation>
    <scope>NUCLEOTIDE SEQUENCE [LARGE SCALE GENOMIC DNA]</scope>
    <source>
        <strain evidence="2 3">DSM 29589</strain>
    </source>
</reference>
<keyword evidence="1" id="KW-0732">Signal</keyword>
<evidence type="ECO:0000313" key="2">
    <source>
        <dbReference type="EMBL" id="SHL71490.1"/>
    </source>
</evidence>
<name>A0A1M7CWC7_9RHOB</name>
<dbReference type="OrthoDB" id="516817at2"/>
<organism evidence="2 3">
    <name type="scientific">Roseovarius pacificus</name>
    <dbReference type="NCBI Taxonomy" id="337701"/>
    <lineage>
        <taxon>Bacteria</taxon>
        <taxon>Pseudomonadati</taxon>
        <taxon>Pseudomonadota</taxon>
        <taxon>Alphaproteobacteria</taxon>
        <taxon>Rhodobacterales</taxon>
        <taxon>Roseobacteraceae</taxon>
        <taxon>Roseovarius</taxon>
    </lineage>
</organism>
<dbReference type="GO" id="GO:0030973">
    <property type="term" value="F:molybdate ion binding"/>
    <property type="evidence" value="ECO:0007669"/>
    <property type="project" value="TreeGrafter"/>
</dbReference>
<feature type="chain" id="PRO_5013178385" evidence="1">
    <location>
        <begin position="24"/>
        <end position="273"/>
    </location>
</feature>
<dbReference type="RefSeq" id="WP_073034688.1">
    <property type="nucleotide sequence ID" value="NZ_BMLR01000005.1"/>
</dbReference>
<gene>
    <name evidence="2" type="ORF">SAMN05444398_10513</name>
</gene>
<feature type="signal peptide" evidence="1">
    <location>
        <begin position="1"/>
        <end position="23"/>
    </location>
</feature>
<dbReference type="NCBIfam" id="NF002917">
    <property type="entry name" value="PRK03537.1-3"/>
    <property type="match status" value="1"/>
</dbReference>
<dbReference type="Proteomes" id="UP000183974">
    <property type="component" value="Unassembled WGS sequence"/>
</dbReference>
<keyword evidence="3" id="KW-1185">Reference proteome</keyword>
<proteinExistence type="predicted"/>
<dbReference type="AlphaFoldDB" id="A0A1M7CWC7"/>
<dbReference type="Gene3D" id="3.40.190.10">
    <property type="entry name" value="Periplasmic binding protein-like II"/>
    <property type="match status" value="2"/>
</dbReference>
<protein>
    <submittedName>
        <fullName evidence="2">Molybdenum ABC transporter, molybdate-binding protein</fullName>
    </submittedName>
</protein>
<dbReference type="Pfam" id="PF13531">
    <property type="entry name" value="SBP_bac_11"/>
    <property type="match status" value="1"/>
</dbReference>
<evidence type="ECO:0000256" key="1">
    <source>
        <dbReference type="SAM" id="SignalP"/>
    </source>
</evidence>
<accession>A0A1M7CWC7</accession>
<sequence>MSHRRAMASLALALGLSAAPLAAQEDSVALIAAGSLKAALSDVTANYSAAHGTAVDTTFGPSGLMRQNIEDGARAHVFASANMRHPRTLEDAGRGGPVALFARNRLCALAQPGVEVTSETLLDVMLKDSTRVGTSTPKADPSGDYAWELFGKADELRDGATDTLRGKALQLTGGPDSDKAPEGRNTYGWVMENDRADLFLTYCTNAVLAQREVSDLQIVQIPEALAVGADYGLMVLNDAPPEAWKLALYILSPAGQAVLGDYGFAVGALPETD</sequence>
<dbReference type="SUPFAM" id="SSF53850">
    <property type="entry name" value="Periplasmic binding protein-like II"/>
    <property type="match status" value="1"/>
</dbReference>
<dbReference type="STRING" id="337701.SAMN05444398_10513"/>
<dbReference type="GO" id="GO:0015689">
    <property type="term" value="P:molybdate ion transport"/>
    <property type="evidence" value="ECO:0007669"/>
    <property type="project" value="TreeGrafter"/>
</dbReference>
<dbReference type="PANTHER" id="PTHR30632">
    <property type="entry name" value="MOLYBDATE-BINDING PERIPLASMIC PROTEIN"/>
    <property type="match status" value="1"/>
</dbReference>
<dbReference type="EMBL" id="FRBR01000005">
    <property type="protein sequence ID" value="SHL71490.1"/>
    <property type="molecule type" value="Genomic_DNA"/>
</dbReference>